<sequence>MATKGNKVYGLIIPKKDGQIKSKPSKASAFNVFGNESDEEETSSATGVSAVKTSGPSTVKRQTQMDIDKALQEDPNIYEYDAIYDKLQANKPHVGLKEKSTMEKKPRYISGLLKAAEVKKKEDERRKERQVQKEREAEGEMFADKEKFVTSAYKQKMLEMQKEEEKEKQEAAMENLLDVTKQKDMSGFYRYLYRTTAGTEGTQNPSGDDSSLIKDENIKKECSPEDNENPPTQPKDKESSPSSSSSSSSTGSSTSSHSESSGEEEEAGKADKIEFSKPSRPNKGGQFRKRAADSSSPEPDRKHSHHPRSLDSRRHSRSPVRRKQSRSPVSKRHSRSRSPVRKRYTRSPVTKRHSSSRSPIRKKHSRSPFRKRHSRSRSPRGKRNREGKERHHGSSRETSRRTRSRSSSSDERKNKTGSVSRASEKKHQKSSIVGKPDKDSNSQSTERSPSASLSKSHSDDKRGTKSGSDSKREEPLNLSSNHESSRKGNPEEAPLEETKENFQISQNLKSIRNEINDDGNKSQREAPVDPRKKVFPHHNSHKDISEAKKRYLLRKIARESAA</sequence>
<keyword evidence="6" id="KW-1185">Reference proteome</keyword>
<feature type="compositionally biased region" description="Basic and acidic residues" evidence="3">
    <location>
        <begin position="511"/>
        <end position="532"/>
    </location>
</feature>
<dbReference type="InterPro" id="IPR018612">
    <property type="entry name" value="NSRP1_N"/>
</dbReference>
<comment type="similarity">
    <text evidence="1">Belongs to the NSRP1 family.</text>
</comment>
<keyword evidence="2" id="KW-0175">Coiled coil</keyword>
<feature type="compositionally biased region" description="Polar residues" evidence="3">
    <location>
        <begin position="43"/>
        <end position="64"/>
    </location>
</feature>
<feature type="compositionally biased region" description="Low complexity" evidence="3">
    <location>
        <begin position="240"/>
        <end position="259"/>
    </location>
</feature>
<name>A0AAV2IEA3_LYMST</name>
<dbReference type="PANTHER" id="PTHR31938">
    <property type="entry name" value="NUCLEAR SPECKLE SPLICING REGULATORY PROTEIN 1"/>
    <property type="match status" value="1"/>
</dbReference>
<evidence type="ECO:0000259" key="4">
    <source>
        <dbReference type="Pfam" id="PF09745"/>
    </source>
</evidence>
<feature type="compositionally biased region" description="Polar residues" evidence="3">
    <location>
        <begin position="196"/>
        <end position="209"/>
    </location>
</feature>
<feature type="compositionally biased region" description="Basic and acidic residues" evidence="3">
    <location>
        <begin position="267"/>
        <end position="277"/>
    </location>
</feature>
<feature type="compositionally biased region" description="Basic and acidic residues" evidence="3">
    <location>
        <begin position="159"/>
        <end position="171"/>
    </location>
</feature>
<accession>A0AAV2IEA3</accession>
<dbReference type="InterPro" id="IPR042816">
    <property type="entry name" value="Nsrp1"/>
</dbReference>
<dbReference type="PANTHER" id="PTHR31938:SF4">
    <property type="entry name" value="NUCLEAR SPECKLE SPLICING REGULATORY PROTEIN 1"/>
    <property type="match status" value="1"/>
</dbReference>
<evidence type="ECO:0000256" key="1">
    <source>
        <dbReference type="ARBA" id="ARBA00010126"/>
    </source>
</evidence>
<feature type="compositionally biased region" description="Polar residues" evidence="3">
    <location>
        <begin position="441"/>
        <end position="455"/>
    </location>
</feature>
<comment type="caution">
    <text evidence="5">The sequence shown here is derived from an EMBL/GenBank/DDBJ whole genome shotgun (WGS) entry which is preliminary data.</text>
</comment>
<feature type="compositionally biased region" description="Basic and acidic residues" evidence="3">
    <location>
        <begin position="456"/>
        <end position="475"/>
    </location>
</feature>
<proteinExistence type="inferred from homology"/>
<evidence type="ECO:0000256" key="3">
    <source>
        <dbReference type="SAM" id="MobiDB-lite"/>
    </source>
</evidence>
<dbReference type="EMBL" id="CAXITT010000520">
    <property type="protein sequence ID" value="CAL1543027.1"/>
    <property type="molecule type" value="Genomic_DNA"/>
</dbReference>
<dbReference type="GO" id="GO:0000381">
    <property type="term" value="P:regulation of alternative mRNA splicing, via spliceosome"/>
    <property type="evidence" value="ECO:0007669"/>
    <property type="project" value="InterPro"/>
</dbReference>
<reference evidence="5 6" key="1">
    <citation type="submission" date="2024-04" db="EMBL/GenBank/DDBJ databases">
        <authorList>
            <consortium name="Genoscope - CEA"/>
            <person name="William W."/>
        </authorList>
    </citation>
    <scope>NUCLEOTIDE SEQUENCE [LARGE SCALE GENOMIC DNA]</scope>
</reference>
<feature type="compositionally biased region" description="Basic residues" evidence="3">
    <location>
        <begin position="314"/>
        <end position="383"/>
    </location>
</feature>
<evidence type="ECO:0000313" key="6">
    <source>
        <dbReference type="Proteomes" id="UP001497497"/>
    </source>
</evidence>
<feature type="region of interest" description="Disordered" evidence="3">
    <location>
        <begin position="33"/>
        <end position="64"/>
    </location>
</feature>
<dbReference type="Proteomes" id="UP001497497">
    <property type="component" value="Unassembled WGS sequence"/>
</dbReference>
<protein>
    <recommendedName>
        <fullName evidence="4">Nuclear speckle splicing regulatory protein 1 N-terminal domain-containing protein</fullName>
    </recommendedName>
</protein>
<feature type="domain" description="Nuclear speckle splicing regulatory protein 1 N-terminal" evidence="4">
    <location>
        <begin position="65"/>
        <end position="182"/>
    </location>
</feature>
<dbReference type="Pfam" id="PF09745">
    <property type="entry name" value="NSRP1_N"/>
    <property type="match status" value="1"/>
</dbReference>
<evidence type="ECO:0000313" key="5">
    <source>
        <dbReference type="EMBL" id="CAL1543027.1"/>
    </source>
</evidence>
<gene>
    <name evidence="5" type="ORF">GSLYS_00016561001</name>
</gene>
<feature type="region of interest" description="Disordered" evidence="3">
    <location>
        <begin position="159"/>
        <end position="180"/>
    </location>
</feature>
<dbReference type="AlphaFoldDB" id="A0AAV2IEA3"/>
<feature type="region of interest" description="Disordered" evidence="3">
    <location>
        <begin position="195"/>
        <end position="547"/>
    </location>
</feature>
<organism evidence="5 6">
    <name type="scientific">Lymnaea stagnalis</name>
    <name type="common">Great pond snail</name>
    <name type="synonym">Helix stagnalis</name>
    <dbReference type="NCBI Taxonomy" id="6523"/>
    <lineage>
        <taxon>Eukaryota</taxon>
        <taxon>Metazoa</taxon>
        <taxon>Spiralia</taxon>
        <taxon>Lophotrochozoa</taxon>
        <taxon>Mollusca</taxon>
        <taxon>Gastropoda</taxon>
        <taxon>Heterobranchia</taxon>
        <taxon>Euthyneura</taxon>
        <taxon>Panpulmonata</taxon>
        <taxon>Hygrophila</taxon>
        <taxon>Lymnaeoidea</taxon>
        <taxon>Lymnaeidae</taxon>
        <taxon>Lymnaea</taxon>
    </lineage>
</organism>
<feature type="compositionally biased region" description="Basic and acidic residues" evidence="3">
    <location>
        <begin position="483"/>
        <end position="500"/>
    </location>
</feature>
<feature type="compositionally biased region" description="Basic and acidic residues" evidence="3">
    <location>
        <begin position="384"/>
        <end position="400"/>
    </location>
</feature>
<feature type="compositionally biased region" description="Basic and acidic residues" evidence="3">
    <location>
        <begin position="211"/>
        <end position="223"/>
    </location>
</feature>
<feature type="compositionally biased region" description="Polar residues" evidence="3">
    <location>
        <begin position="501"/>
        <end position="510"/>
    </location>
</feature>
<feature type="region of interest" description="Disordered" evidence="3">
    <location>
        <begin position="120"/>
        <end position="139"/>
    </location>
</feature>
<evidence type="ECO:0000256" key="2">
    <source>
        <dbReference type="ARBA" id="ARBA00023054"/>
    </source>
</evidence>